<organism evidence="1 2">
    <name type="scientific">Sorangium cellulosum (strain So ce56)</name>
    <name type="common">Polyangium cellulosum (strain So ce56)</name>
    <dbReference type="NCBI Taxonomy" id="448385"/>
    <lineage>
        <taxon>Bacteria</taxon>
        <taxon>Pseudomonadati</taxon>
        <taxon>Myxococcota</taxon>
        <taxon>Polyangia</taxon>
        <taxon>Polyangiales</taxon>
        <taxon>Polyangiaceae</taxon>
        <taxon>Sorangium</taxon>
    </lineage>
</organism>
<accession>A9G992</accession>
<gene>
    <name evidence="1" type="ordered locus">sce8971</name>
</gene>
<name>A9G992_SORC5</name>
<evidence type="ECO:0000313" key="1">
    <source>
        <dbReference type="EMBL" id="CAN99143.1"/>
    </source>
</evidence>
<sequence length="146" mass="14997">METSCGTARSATVPGTKRAWTALPRRARGRSTCRRAAAVTGDTSEGTRGFTATCAGNGPELVYRYSPEADGSATITVTPTGSADLVLHVRTDCGESATEINCLDAGYAGDPESVTLDVAAGTPLDIFVDSYNNVSAGSFELSITPG</sequence>
<dbReference type="EMBL" id="AM746676">
    <property type="protein sequence ID" value="CAN99143.1"/>
    <property type="molecule type" value="Genomic_DNA"/>
</dbReference>
<reference evidence="1 2" key="1">
    <citation type="journal article" date="2007" name="Nat. Biotechnol.">
        <title>Complete genome sequence of the myxobacterium Sorangium cellulosum.</title>
        <authorList>
            <person name="Schneiker S."/>
            <person name="Perlova O."/>
            <person name="Kaiser O."/>
            <person name="Gerth K."/>
            <person name="Alici A."/>
            <person name="Altmeyer M.O."/>
            <person name="Bartels D."/>
            <person name="Bekel T."/>
            <person name="Beyer S."/>
            <person name="Bode E."/>
            <person name="Bode H.B."/>
            <person name="Bolten C.J."/>
            <person name="Choudhuri J.V."/>
            <person name="Doss S."/>
            <person name="Elnakady Y.A."/>
            <person name="Frank B."/>
            <person name="Gaigalat L."/>
            <person name="Goesmann A."/>
            <person name="Groeger C."/>
            <person name="Gross F."/>
            <person name="Jelsbak L."/>
            <person name="Jelsbak L."/>
            <person name="Kalinowski J."/>
            <person name="Kegler C."/>
            <person name="Knauber T."/>
            <person name="Konietzny S."/>
            <person name="Kopp M."/>
            <person name="Krause L."/>
            <person name="Krug D."/>
            <person name="Linke B."/>
            <person name="Mahmud T."/>
            <person name="Martinez-Arias R."/>
            <person name="McHardy A.C."/>
            <person name="Merai M."/>
            <person name="Meyer F."/>
            <person name="Mormann S."/>
            <person name="Munoz-Dorado J."/>
            <person name="Perez J."/>
            <person name="Pradella S."/>
            <person name="Rachid S."/>
            <person name="Raddatz G."/>
            <person name="Rosenau F."/>
            <person name="Rueckert C."/>
            <person name="Sasse F."/>
            <person name="Scharfe M."/>
            <person name="Schuster S.C."/>
            <person name="Suen G."/>
            <person name="Treuner-Lange A."/>
            <person name="Velicer G.J."/>
            <person name="Vorholter F.-J."/>
            <person name="Weissman K.J."/>
            <person name="Welch R.D."/>
            <person name="Wenzel S.C."/>
            <person name="Whitworth D.E."/>
            <person name="Wilhelm S."/>
            <person name="Wittmann C."/>
            <person name="Bloecker H."/>
            <person name="Puehler A."/>
            <person name="Mueller R."/>
        </authorList>
    </citation>
    <scope>NUCLEOTIDE SEQUENCE [LARGE SCALE GENOMIC DNA]</scope>
    <source>
        <strain evidence="2">So ce56</strain>
    </source>
</reference>
<evidence type="ECO:0008006" key="3">
    <source>
        <dbReference type="Google" id="ProtNLM"/>
    </source>
</evidence>
<dbReference type="AlphaFoldDB" id="A9G992"/>
<dbReference type="Proteomes" id="UP000002139">
    <property type="component" value="Chromosome"/>
</dbReference>
<dbReference type="KEGG" id="scl:sce8971"/>
<evidence type="ECO:0000313" key="2">
    <source>
        <dbReference type="Proteomes" id="UP000002139"/>
    </source>
</evidence>
<keyword evidence="2" id="KW-1185">Reference proteome</keyword>
<dbReference type="HOGENOM" id="CLU_1776234_0_0_7"/>
<protein>
    <recommendedName>
        <fullName evidence="3">Peptidase C-terminal archaeal/bacterial domain-containing protein</fullName>
    </recommendedName>
</protein>
<proteinExistence type="predicted"/>